<feature type="transmembrane region" description="Helical" evidence="8">
    <location>
        <begin position="138"/>
        <end position="156"/>
    </location>
</feature>
<evidence type="ECO:0000256" key="7">
    <source>
        <dbReference type="ARBA" id="ARBA00023136"/>
    </source>
</evidence>
<feature type="transmembrane region" description="Helical" evidence="8">
    <location>
        <begin position="80"/>
        <end position="99"/>
    </location>
</feature>
<dbReference type="PROSITE" id="PS00216">
    <property type="entry name" value="SUGAR_TRANSPORT_1"/>
    <property type="match status" value="1"/>
</dbReference>
<keyword evidence="7 8" id="KW-0472">Membrane</keyword>
<keyword evidence="3 8" id="KW-0813">Transport</keyword>
<evidence type="ECO:0000256" key="8">
    <source>
        <dbReference type="RuleBase" id="RU365088"/>
    </source>
</evidence>
<keyword evidence="8" id="KW-0997">Cell inner membrane</keyword>
<reference evidence="10 11" key="1">
    <citation type="journal article" date="2011" name="Syst. Appl. Microbiol.">
        <title>Defluviimonas denitrificans gen. nov., sp. nov., and Pararhodobacter aggregans gen. nov., sp. nov., non-phototrophic Rhodobacteraceae from the biofilter of a marine aquaculture.</title>
        <authorList>
            <person name="Foesel B.U."/>
            <person name="Drake H.L."/>
            <person name="Schramm A."/>
        </authorList>
    </citation>
    <scope>NUCLEOTIDE SEQUENCE [LARGE SCALE GENOMIC DNA]</scope>
    <source>
        <strain evidence="10 11">D1-19</strain>
    </source>
</reference>
<evidence type="ECO:0000313" key="10">
    <source>
        <dbReference type="EMBL" id="PVE46641.1"/>
    </source>
</evidence>
<organism evidence="10 11">
    <name type="scientific">Pararhodobacter aggregans</name>
    <dbReference type="NCBI Taxonomy" id="404875"/>
    <lineage>
        <taxon>Bacteria</taxon>
        <taxon>Pseudomonadati</taxon>
        <taxon>Pseudomonadota</taxon>
        <taxon>Alphaproteobacteria</taxon>
        <taxon>Rhodobacterales</taxon>
        <taxon>Paracoccaceae</taxon>
        <taxon>Pararhodobacter</taxon>
    </lineage>
</organism>
<protein>
    <recommendedName>
        <fullName evidence="8">Bcr/CflA family efflux transporter</fullName>
    </recommendedName>
</protein>
<keyword evidence="5 8" id="KW-0812">Transmembrane</keyword>
<evidence type="ECO:0000256" key="4">
    <source>
        <dbReference type="ARBA" id="ARBA00022475"/>
    </source>
</evidence>
<dbReference type="GO" id="GO:0005886">
    <property type="term" value="C:plasma membrane"/>
    <property type="evidence" value="ECO:0007669"/>
    <property type="project" value="UniProtKB-SubCell"/>
</dbReference>
<feature type="transmembrane region" description="Helical" evidence="8">
    <location>
        <begin position="283"/>
        <end position="304"/>
    </location>
</feature>
<dbReference type="CDD" id="cd17320">
    <property type="entry name" value="MFS_MdfA_MDR_like"/>
    <property type="match status" value="1"/>
</dbReference>
<feature type="transmembrane region" description="Helical" evidence="8">
    <location>
        <begin position="220"/>
        <end position="243"/>
    </location>
</feature>
<comment type="subcellular location">
    <subcellularLocation>
        <location evidence="8">Cell inner membrane</location>
        <topology evidence="8">Multi-pass membrane protein</topology>
    </subcellularLocation>
    <subcellularLocation>
        <location evidence="1">Cell membrane</location>
        <topology evidence="1">Multi-pass membrane protein</topology>
    </subcellularLocation>
</comment>
<dbReference type="Gene3D" id="1.20.1720.10">
    <property type="entry name" value="Multidrug resistance protein D"/>
    <property type="match status" value="1"/>
</dbReference>
<dbReference type="PANTHER" id="PTHR23502:SF132">
    <property type="entry name" value="POLYAMINE TRANSPORTER 2-RELATED"/>
    <property type="match status" value="1"/>
</dbReference>
<evidence type="ECO:0000259" key="9">
    <source>
        <dbReference type="PROSITE" id="PS50850"/>
    </source>
</evidence>
<evidence type="ECO:0000256" key="1">
    <source>
        <dbReference type="ARBA" id="ARBA00004651"/>
    </source>
</evidence>
<dbReference type="GO" id="GO:1990961">
    <property type="term" value="P:xenobiotic detoxification by transmembrane export across the plasma membrane"/>
    <property type="evidence" value="ECO:0007669"/>
    <property type="project" value="InterPro"/>
</dbReference>
<dbReference type="GO" id="GO:0042910">
    <property type="term" value="F:xenobiotic transmembrane transporter activity"/>
    <property type="evidence" value="ECO:0007669"/>
    <property type="project" value="InterPro"/>
</dbReference>
<dbReference type="InterPro" id="IPR004812">
    <property type="entry name" value="Efflux_drug-R_Bcr/CmlA"/>
</dbReference>
<evidence type="ECO:0000256" key="2">
    <source>
        <dbReference type="ARBA" id="ARBA00006236"/>
    </source>
</evidence>
<evidence type="ECO:0000256" key="6">
    <source>
        <dbReference type="ARBA" id="ARBA00022989"/>
    </source>
</evidence>
<evidence type="ECO:0000313" key="11">
    <source>
        <dbReference type="Proteomes" id="UP000244810"/>
    </source>
</evidence>
<feature type="transmembrane region" description="Helical" evidence="8">
    <location>
        <begin position="375"/>
        <end position="395"/>
    </location>
</feature>
<dbReference type="Pfam" id="PF07690">
    <property type="entry name" value="MFS_1"/>
    <property type="match status" value="1"/>
</dbReference>
<dbReference type="EMBL" id="QDDR01000008">
    <property type="protein sequence ID" value="PVE46641.1"/>
    <property type="molecule type" value="Genomic_DNA"/>
</dbReference>
<feature type="transmembrane region" description="Helical" evidence="8">
    <location>
        <begin position="105"/>
        <end position="126"/>
    </location>
</feature>
<dbReference type="Proteomes" id="UP000244810">
    <property type="component" value="Unassembled WGS sequence"/>
</dbReference>
<dbReference type="InterPro" id="IPR020846">
    <property type="entry name" value="MFS_dom"/>
</dbReference>
<comment type="caution">
    <text evidence="10">The sequence shown here is derived from an EMBL/GenBank/DDBJ whole genome shotgun (WGS) entry which is preliminary data.</text>
</comment>
<keyword evidence="6 8" id="KW-1133">Transmembrane helix</keyword>
<dbReference type="PANTHER" id="PTHR23502">
    <property type="entry name" value="MAJOR FACILITATOR SUPERFAMILY"/>
    <property type="match status" value="1"/>
</dbReference>
<evidence type="ECO:0000256" key="3">
    <source>
        <dbReference type="ARBA" id="ARBA00022448"/>
    </source>
</evidence>
<dbReference type="OrthoDB" id="9800416at2"/>
<gene>
    <name evidence="10" type="ORF">DDE23_15970</name>
</gene>
<dbReference type="AlphaFoldDB" id="A0A2T7UPV4"/>
<feature type="transmembrane region" description="Helical" evidence="8">
    <location>
        <begin position="51"/>
        <end position="68"/>
    </location>
</feature>
<name>A0A2T7UPV4_9RHOB</name>
<keyword evidence="4" id="KW-1003">Cell membrane</keyword>
<feature type="transmembrane region" description="Helical" evidence="8">
    <location>
        <begin position="255"/>
        <end position="276"/>
    </location>
</feature>
<feature type="domain" description="Major facilitator superfamily (MFS) profile" evidence="9">
    <location>
        <begin position="13"/>
        <end position="400"/>
    </location>
</feature>
<feature type="transmembrane region" description="Helical" evidence="8">
    <location>
        <begin position="168"/>
        <end position="186"/>
    </location>
</feature>
<dbReference type="PROSITE" id="PS50850">
    <property type="entry name" value="MFS"/>
    <property type="match status" value="1"/>
</dbReference>
<comment type="similarity">
    <text evidence="2 8">Belongs to the major facilitator superfamily. Bcr/CmlA family.</text>
</comment>
<evidence type="ECO:0000256" key="5">
    <source>
        <dbReference type="ARBA" id="ARBA00022692"/>
    </source>
</evidence>
<keyword evidence="11" id="KW-1185">Reference proteome</keyword>
<dbReference type="NCBIfam" id="TIGR00710">
    <property type="entry name" value="efflux_Bcr_CflA"/>
    <property type="match status" value="1"/>
</dbReference>
<sequence length="400" mass="42179">MTGPTRPLPFGEFIALLALLMATVAYSVDAMLPLLDPIGRELAPATPENAQLVITVFMFGLGLGTFVMGPLSDALGRKSVILGGITLYMVAAGVAAVSNDLTMLLVARFVHGVGCAAPRVVAQALVRDLYSGRQMARVISFGMTIFTLFPAVAPYMGAELGALFGWRAIFWSFIAFGIVSFLWMALRQPETLAPENRRPLALGPLWRALVTVLSHARVRLYLMALTFVFATMLTWLSAVAAIFDQSFGRLDQFPAWFALVALLSGTTSLINAKLVVRLGMRRLIGIALSVQIAMVAVTLLGFALDLPLAGFGLFITFMALQFLSLGFLIGNMNALALEPMGHVAGMAASVIGGVSTVVAAVLAAGLTLLANGTPVPLAASVLGCLLASGAAMLAARRYAD</sequence>
<dbReference type="InterPro" id="IPR005829">
    <property type="entry name" value="Sugar_transporter_CS"/>
</dbReference>
<dbReference type="SUPFAM" id="SSF103473">
    <property type="entry name" value="MFS general substrate transporter"/>
    <property type="match status" value="1"/>
</dbReference>
<feature type="transmembrane region" description="Helical" evidence="8">
    <location>
        <begin position="343"/>
        <end position="369"/>
    </location>
</feature>
<accession>A0A2T7UPV4</accession>
<proteinExistence type="inferred from homology"/>
<comment type="caution">
    <text evidence="8">Lacks conserved residue(s) required for the propagation of feature annotation.</text>
</comment>
<dbReference type="InterPro" id="IPR011701">
    <property type="entry name" value="MFS"/>
</dbReference>
<dbReference type="InterPro" id="IPR036259">
    <property type="entry name" value="MFS_trans_sf"/>
</dbReference>
<feature type="transmembrane region" description="Helical" evidence="8">
    <location>
        <begin position="310"/>
        <end position="331"/>
    </location>
</feature>
<dbReference type="RefSeq" id="WP_107752874.1">
    <property type="nucleotide sequence ID" value="NZ_QBKF01000008.1"/>
</dbReference>